<dbReference type="RefSeq" id="WP_243662767.1">
    <property type="nucleotide sequence ID" value="NZ_SLUN01000002.1"/>
</dbReference>
<keyword evidence="10" id="KW-0963">Cytoplasm</keyword>
<proteinExistence type="inferred from homology"/>
<dbReference type="Pfam" id="PF01134">
    <property type="entry name" value="GIDA"/>
    <property type="match status" value="1"/>
</dbReference>
<dbReference type="PRINTS" id="PR00411">
    <property type="entry name" value="PNDRDTASEI"/>
</dbReference>
<dbReference type="PANTHER" id="PTHR11806">
    <property type="entry name" value="GLUCOSE INHIBITED DIVISION PROTEIN A"/>
    <property type="match status" value="1"/>
</dbReference>
<dbReference type="PROSITE" id="PS01281">
    <property type="entry name" value="GIDA_2"/>
    <property type="match status" value="1"/>
</dbReference>
<comment type="caution">
    <text evidence="12">The sequence shown here is derived from an EMBL/GenBank/DDBJ whole genome shotgun (WGS) entry which is preliminary data.</text>
</comment>
<dbReference type="InterPro" id="IPR026904">
    <property type="entry name" value="MnmG_C"/>
</dbReference>
<keyword evidence="4 10" id="KW-0285">Flavoprotein</keyword>
<dbReference type="HAMAP" id="MF_00129">
    <property type="entry name" value="MnmG_GidA"/>
    <property type="match status" value="1"/>
</dbReference>
<dbReference type="NCBIfam" id="TIGR00136">
    <property type="entry name" value="mnmG_gidA"/>
    <property type="match status" value="1"/>
</dbReference>
<dbReference type="Proteomes" id="UP000295008">
    <property type="component" value="Unassembled WGS sequence"/>
</dbReference>
<dbReference type="InterPro" id="IPR040131">
    <property type="entry name" value="MnmG_N"/>
</dbReference>
<evidence type="ECO:0000313" key="12">
    <source>
        <dbReference type="EMBL" id="TCL76327.1"/>
    </source>
</evidence>
<comment type="subcellular location">
    <subcellularLocation>
        <location evidence="10">Cytoplasm</location>
    </subcellularLocation>
</comment>
<dbReference type="GO" id="GO:0030488">
    <property type="term" value="P:tRNA methylation"/>
    <property type="evidence" value="ECO:0007669"/>
    <property type="project" value="TreeGrafter"/>
</dbReference>
<evidence type="ECO:0000256" key="6">
    <source>
        <dbReference type="ARBA" id="ARBA00022827"/>
    </source>
</evidence>
<dbReference type="InterPro" id="IPR036188">
    <property type="entry name" value="FAD/NAD-bd_sf"/>
</dbReference>
<keyword evidence="5 10" id="KW-0819">tRNA processing</keyword>
<evidence type="ECO:0000256" key="8">
    <source>
        <dbReference type="ARBA" id="ARBA00025948"/>
    </source>
</evidence>
<evidence type="ECO:0000256" key="5">
    <source>
        <dbReference type="ARBA" id="ARBA00022694"/>
    </source>
</evidence>
<gene>
    <name evidence="10" type="primary">mnmG</name>
    <name evidence="10" type="synonym">gidA</name>
    <name evidence="12" type="ORF">EDC14_100280</name>
</gene>
<evidence type="ECO:0000256" key="10">
    <source>
        <dbReference type="HAMAP-Rule" id="MF_00129"/>
    </source>
</evidence>
<reference evidence="12 13" key="1">
    <citation type="submission" date="2019-03" db="EMBL/GenBank/DDBJ databases">
        <title>Genomic Encyclopedia of Type Strains, Phase IV (KMG-IV): sequencing the most valuable type-strain genomes for metagenomic binning, comparative biology and taxonomic classification.</title>
        <authorList>
            <person name="Goeker M."/>
        </authorList>
    </citation>
    <scope>NUCLEOTIDE SEQUENCE [LARGE SCALE GENOMIC DNA]</scope>
    <source>
        <strain evidence="12 13">LX-B</strain>
    </source>
</reference>
<dbReference type="InterPro" id="IPR004416">
    <property type="entry name" value="MnmG"/>
</dbReference>
<comment type="subunit">
    <text evidence="8 10">Homodimer. Heterotetramer of two MnmE and two MnmG subunits.</text>
</comment>
<dbReference type="GO" id="GO:0050660">
    <property type="term" value="F:flavin adenine dinucleotide binding"/>
    <property type="evidence" value="ECO:0007669"/>
    <property type="project" value="UniProtKB-UniRule"/>
</dbReference>
<evidence type="ECO:0000256" key="4">
    <source>
        <dbReference type="ARBA" id="ARBA00022630"/>
    </source>
</evidence>
<dbReference type="InterPro" id="IPR047001">
    <property type="entry name" value="MnmG_C_subdom"/>
</dbReference>
<feature type="domain" description="tRNA uridine 5-carboxymethylaminomethyl modification enzyme C-terminal subdomain" evidence="11">
    <location>
        <begin position="538"/>
        <end position="609"/>
    </location>
</feature>
<accession>A0A4V2QGL4</accession>
<dbReference type="SMART" id="SM01228">
    <property type="entry name" value="GIDA_assoc_3"/>
    <property type="match status" value="1"/>
</dbReference>
<dbReference type="Gene3D" id="1.10.150.570">
    <property type="entry name" value="GidA associated domain, C-terminal subdomain"/>
    <property type="match status" value="1"/>
</dbReference>
<evidence type="ECO:0000256" key="1">
    <source>
        <dbReference type="ARBA" id="ARBA00001974"/>
    </source>
</evidence>
<evidence type="ECO:0000256" key="3">
    <source>
        <dbReference type="ARBA" id="ARBA00020461"/>
    </source>
</evidence>
<evidence type="ECO:0000313" key="13">
    <source>
        <dbReference type="Proteomes" id="UP000295008"/>
    </source>
</evidence>
<dbReference type="Pfam" id="PF13932">
    <property type="entry name" value="SAM_GIDA_C"/>
    <property type="match status" value="1"/>
</dbReference>
<dbReference type="SUPFAM" id="SSF51905">
    <property type="entry name" value="FAD/NAD(P)-binding domain"/>
    <property type="match status" value="1"/>
</dbReference>
<dbReference type="PANTHER" id="PTHR11806:SF0">
    <property type="entry name" value="PROTEIN MTO1 HOMOLOG, MITOCHONDRIAL"/>
    <property type="match status" value="1"/>
</dbReference>
<protein>
    <recommendedName>
        <fullName evidence="3 10">tRNA uridine 5-carboxymethylaminomethyl modification enzyme MnmG</fullName>
    </recommendedName>
    <alternativeName>
        <fullName evidence="9 10">Glucose-inhibited division protein A</fullName>
    </alternativeName>
</protein>
<dbReference type="PRINTS" id="PR00368">
    <property type="entry name" value="FADPNR"/>
</dbReference>
<comment type="similarity">
    <text evidence="2 10">Belongs to the MnmG family.</text>
</comment>
<feature type="binding site" evidence="10">
    <location>
        <begin position="9"/>
        <end position="14"/>
    </location>
    <ligand>
        <name>FAD</name>
        <dbReference type="ChEBI" id="CHEBI:57692"/>
    </ligand>
</feature>
<name>A0A4V2QGL4_HYDET</name>
<keyword evidence="13" id="KW-1185">Reference proteome</keyword>
<dbReference type="EMBL" id="SLUN01000002">
    <property type="protein sequence ID" value="TCL76327.1"/>
    <property type="molecule type" value="Genomic_DNA"/>
</dbReference>
<comment type="cofactor">
    <cofactor evidence="1 10">
        <name>FAD</name>
        <dbReference type="ChEBI" id="CHEBI:57692"/>
    </cofactor>
</comment>
<evidence type="ECO:0000256" key="9">
    <source>
        <dbReference type="ARBA" id="ARBA00031800"/>
    </source>
</evidence>
<dbReference type="Gene3D" id="3.50.50.60">
    <property type="entry name" value="FAD/NAD(P)-binding domain"/>
    <property type="match status" value="2"/>
</dbReference>
<dbReference type="GO" id="GO:0002098">
    <property type="term" value="P:tRNA wobble uridine modification"/>
    <property type="evidence" value="ECO:0007669"/>
    <property type="project" value="InterPro"/>
</dbReference>
<dbReference type="FunFam" id="3.50.50.60:FF:000002">
    <property type="entry name" value="tRNA uridine 5-carboxymethylaminomethyl modification enzyme MnmG"/>
    <property type="match status" value="1"/>
</dbReference>
<dbReference type="InterPro" id="IPR002218">
    <property type="entry name" value="MnmG-rel"/>
</dbReference>
<evidence type="ECO:0000256" key="2">
    <source>
        <dbReference type="ARBA" id="ARBA00007653"/>
    </source>
</evidence>
<dbReference type="InterPro" id="IPR020595">
    <property type="entry name" value="MnmG-rel_CS"/>
</dbReference>
<keyword evidence="6 10" id="KW-0274">FAD</keyword>
<comment type="caution">
    <text evidence="10">Lacks conserved residue(s) required for the propagation of feature annotation.</text>
</comment>
<dbReference type="GO" id="GO:0005829">
    <property type="term" value="C:cytosol"/>
    <property type="evidence" value="ECO:0007669"/>
    <property type="project" value="TreeGrafter"/>
</dbReference>
<organism evidence="12 13">
    <name type="scientific">Hydrogenispora ethanolica</name>
    <dbReference type="NCBI Taxonomy" id="1082276"/>
    <lineage>
        <taxon>Bacteria</taxon>
        <taxon>Bacillati</taxon>
        <taxon>Bacillota</taxon>
        <taxon>Hydrogenispora</taxon>
    </lineage>
</organism>
<keyword evidence="7 10" id="KW-0520">NAD</keyword>
<dbReference type="InterPro" id="IPR044920">
    <property type="entry name" value="MnmG_C_subdom_sf"/>
</dbReference>
<sequence>MTYDVIVVGAGHAGCEAALAAARSGAQTLLLTMSPDTIAAMSCNPAIGGPAAKSHLVRELDALGGAMGQVIDQSYLNIRRINESRGPAVTALRAQADKKRYQAEMTLRIERQPNLYLKQGLVTELIVEQRTVRGVVLKSGRRYQAKTVILATGTFLNGQIVMGEIRYSGGRQGEPAATELSGSLIENGLRLRRFQTATPPRVDRSSVDFGALTPQPLQPVEWGFSWDGIAEPRPQQPCWVTNTTPETIRLIRDNLRYSPIYSGSVTTKGPHFCPSIDRKVINFPDKTDHQIFLEPEGVFTEELYLLGLTTAMPETLQEAILKTIPGLARAEIIRPGYAVEYDCLESLQFYPSLESKPIRNLFSAGQINGTSGYEEAAAQGIVAGINAARRVFGQPPFIPSRADSYIGVLIDDLATQGTDEPYRMMTSLAEFRIHLRLDNALQRLGDSGRELGLLGPERLAVMARIARETDALYAFLVQQKIGMRSDFWTRRRIQCPSHGLRLQDLLLHPQIGAAVLEQEYPQLRDFLPPVREYVYHQLKLAGYLQRQADAVAETQALDRIEIPPDCDFSAIPGLSTPGRQALALVRPLRLGQALRIKELNEADRALLLLRWGLVAGKDRHERKII</sequence>
<dbReference type="AlphaFoldDB" id="A0A4V2QGL4"/>
<evidence type="ECO:0000256" key="7">
    <source>
        <dbReference type="ARBA" id="ARBA00023027"/>
    </source>
</evidence>
<evidence type="ECO:0000259" key="11">
    <source>
        <dbReference type="SMART" id="SM01228"/>
    </source>
</evidence>
<comment type="function">
    <text evidence="10">NAD-binding protein involved in the addition of a carboxymethylaminomethyl (cmnm) group at the wobble position (U34) of certain tRNAs, forming tRNA-cmnm(5)s(2)U34.</text>
</comment>